<evidence type="ECO:0000313" key="3">
    <source>
        <dbReference type="Proteomes" id="UP000632138"/>
    </source>
</evidence>
<protein>
    <submittedName>
        <fullName evidence="2">Uncharacterized protein</fullName>
    </submittedName>
</protein>
<feature type="compositionally biased region" description="Low complexity" evidence="1">
    <location>
        <begin position="74"/>
        <end position="86"/>
    </location>
</feature>
<evidence type="ECO:0000313" key="2">
    <source>
        <dbReference type="EMBL" id="MBM2622254.1"/>
    </source>
</evidence>
<evidence type="ECO:0000256" key="1">
    <source>
        <dbReference type="SAM" id="MobiDB-lite"/>
    </source>
</evidence>
<feature type="region of interest" description="Disordered" evidence="1">
    <location>
        <begin position="67"/>
        <end position="95"/>
    </location>
</feature>
<feature type="region of interest" description="Disordered" evidence="1">
    <location>
        <begin position="1"/>
        <end position="34"/>
    </location>
</feature>
<comment type="caution">
    <text evidence="2">The sequence shown here is derived from an EMBL/GenBank/DDBJ whole genome shotgun (WGS) entry which is preliminary data.</text>
</comment>
<proteinExistence type="predicted"/>
<keyword evidence="3" id="KW-1185">Reference proteome</keyword>
<accession>A0ABS2AR06</accession>
<dbReference type="Proteomes" id="UP000632138">
    <property type="component" value="Unassembled WGS sequence"/>
</dbReference>
<sequence>MGRSGSSRLGAALPKAQGSPGRESGNGRLDPVRWRRPAPGTLLRLAAVAILLGFAVLAFRSPPPACEPPTYTVPARSPSASAPAEPQTVPSGSVGVPVRLADPATLALVEAGNRIDLLRLDESDGSTTPVAESALVLQVTGSDDPTTGGLLLALAPDEAERAVAGPGQSFAVLIRPD</sequence>
<organism evidence="2 3">
    <name type="scientific">Paractinoplanes ovalisporus</name>
    <dbReference type="NCBI Taxonomy" id="2810368"/>
    <lineage>
        <taxon>Bacteria</taxon>
        <taxon>Bacillati</taxon>
        <taxon>Actinomycetota</taxon>
        <taxon>Actinomycetes</taxon>
        <taxon>Micromonosporales</taxon>
        <taxon>Micromonosporaceae</taxon>
        <taxon>Paractinoplanes</taxon>
    </lineage>
</organism>
<dbReference type="EMBL" id="JAENHP010000024">
    <property type="protein sequence ID" value="MBM2622254.1"/>
    <property type="molecule type" value="Genomic_DNA"/>
</dbReference>
<reference evidence="2 3" key="1">
    <citation type="submission" date="2021-01" db="EMBL/GenBank/DDBJ databases">
        <title>Actinoplanes sp. nov. LDG1-06 isolated from lichen.</title>
        <authorList>
            <person name="Saeng-In P."/>
            <person name="Phongsopitanun W."/>
            <person name="Kanchanasin P."/>
            <person name="Yuki M."/>
            <person name="Kudo T."/>
            <person name="Ohkuma M."/>
            <person name="Tanasupawat S."/>
        </authorList>
    </citation>
    <scope>NUCLEOTIDE SEQUENCE [LARGE SCALE GENOMIC DNA]</scope>
    <source>
        <strain evidence="2 3">LDG1-06</strain>
    </source>
</reference>
<name>A0ABS2AR06_9ACTN</name>
<gene>
    <name evidence="2" type="ORF">JIG36_42805</name>
</gene>